<dbReference type="RefSeq" id="WP_344861519.1">
    <property type="nucleotide sequence ID" value="NZ_BAAAUT010000031.1"/>
</dbReference>
<feature type="coiled-coil region" evidence="1">
    <location>
        <begin position="1"/>
        <end position="31"/>
    </location>
</feature>
<keyword evidence="1" id="KW-0175">Coiled coil</keyword>
<accession>A0ABP6NCZ3</accession>
<organism evidence="3 4">
    <name type="scientific">Planomonospora alba</name>
    <dbReference type="NCBI Taxonomy" id="161354"/>
    <lineage>
        <taxon>Bacteria</taxon>
        <taxon>Bacillati</taxon>
        <taxon>Actinomycetota</taxon>
        <taxon>Actinomycetes</taxon>
        <taxon>Streptosporangiales</taxon>
        <taxon>Streptosporangiaceae</taxon>
        <taxon>Planomonospora</taxon>
    </lineage>
</organism>
<reference evidence="4" key="1">
    <citation type="journal article" date="2019" name="Int. J. Syst. Evol. Microbiol.">
        <title>The Global Catalogue of Microorganisms (GCM) 10K type strain sequencing project: providing services to taxonomists for standard genome sequencing and annotation.</title>
        <authorList>
            <consortium name="The Broad Institute Genomics Platform"/>
            <consortium name="The Broad Institute Genome Sequencing Center for Infectious Disease"/>
            <person name="Wu L."/>
            <person name="Ma J."/>
        </authorList>
    </citation>
    <scope>NUCLEOTIDE SEQUENCE [LARGE SCALE GENOMIC DNA]</scope>
    <source>
        <strain evidence="4">JCM 9373</strain>
    </source>
</reference>
<proteinExistence type="predicted"/>
<dbReference type="Proteomes" id="UP001500320">
    <property type="component" value="Unassembled WGS sequence"/>
</dbReference>
<keyword evidence="4" id="KW-1185">Reference proteome</keyword>
<sequence length="73" mass="8367">MARFEELAAELERKRLEQKALEEALVEEARRLRTAGIQQRLLGRLLAEATGGKPETARKWLQRHGVSEDPRDS</sequence>
<gene>
    <name evidence="3" type="ORF">GCM10010466_39100</name>
</gene>
<feature type="region of interest" description="Disordered" evidence="2">
    <location>
        <begin position="52"/>
        <end position="73"/>
    </location>
</feature>
<name>A0ABP6NCZ3_9ACTN</name>
<evidence type="ECO:0000313" key="4">
    <source>
        <dbReference type="Proteomes" id="UP001500320"/>
    </source>
</evidence>
<evidence type="ECO:0000256" key="2">
    <source>
        <dbReference type="SAM" id="MobiDB-lite"/>
    </source>
</evidence>
<evidence type="ECO:0000313" key="3">
    <source>
        <dbReference type="EMBL" id="GAA3144179.1"/>
    </source>
</evidence>
<evidence type="ECO:0000256" key="1">
    <source>
        <dbReference type="SAM" id="Coils"/>
    </source>
</evidence>
<comment type="caution">
    <text evidence="3">The sequence shown here is derived from an EMBL/GenBank/DDBJ whole genome shotgun (WGS) entry which is preliminary data.</text>
</comment>
<dbReference type="EMBL" id="BAAAUT010000031">
    <property type="protein sequence ID" value="GAA3144179.1"/>
    <property type="molecule type" value="Genomic_DNA"/>
</dbReference>
<protein>
    <submittedName>
        <fullName evidence="3">Uncharacterized protein</fullName>
    </submittedName>
</protein>